<dbReference type="PANTHER" id="PTHR43542">
    <property type="entry name" value="METHYLTRANSFERASE"/>
    <property type="match status" value="1"/>
</dbReference>
<comment type="caution">
    <text evidence="3">The sequence shown here is derived from an EMBL/GenBank/DDBJ whole genome shotgun (WGS) entry which is preliminary data.</text>
</comment>
<dbReference type="PIRSF" id="PIRSF004553">
    <property type="entry name" value="CHP00095"/>
    <property type="match status" value="1"/>
</dbReference>
<dbReference type="CDD" id="cd02440">
    <property type="entry name" value="AdoMet_MTases"/>
    <property type="match status" value="1"/>
</dbReference>
<sequence length="200" mass="21347">MTRIVAGRARGRTLAVPPRGTRPTADRVREALFSALEARMDLDGAAVLDLYAGSGAVGLESLSRGAAHVLLVENDARAARVIARNVTTVGLPGAVVRTATVAGTVSAPPDREYDLVFADPPYAVSDAEVGTALRRLVDGGWLADDALVVVERSSRSPDTAWPSGLSAVKSWTYGEARVDLARREVERREVERREVEQSAD</sequence>
<proteinExistence type="predicted"/>
<evidence type="ECO:0000313" key="3">
    <source>
        <dbReference type="EMBL" id="MBY6320477.1"/>
    </source>
</evidence>
<dbReference type="Gene3D" id="3.40.50.150">
    <property type="entry name" value="Vaccinia Virus protein VP39"/>
    <property type="match status" value="1"/>
</dbReference>
<evidence type="ECO:0000256" key="2">
    <source>
        <dbReference type="ARBA" id="ARBA00022679"/>
    </source>
</evidence>
<dbReference type="InterPro" id="IPR004398">
    <property type="entry name" value="RNA_MeTrfase_RsmD"/>
</dbReference>
<dbReference type="EMBL" id="JABUKG010000005">
    <property type="protein sequence ID" value="MBY6320477.1"/>
    <property type="molecule type" value="Genomic_DNA"/>
</dbReference>
<dbReference type="GO" id="GO:0052913">
    <property type="term" value="F:16S rRNA (guanine(966)-N(2))-methyltransferase activity"/>
    <property type="evidence" value="ECO:0007669"/>
    <property type="project" value="UniProtKB-EC"/>
</dbReference>
<accession>A0ABS7NR28</accession>
<dbReference type="RefSeq" id="WP_068100601.1">
    <property type="nucleotide sequence ID" value="NZ_JABUKE010000006.1"/>
</dbReference>
<organism evidence="3 4">
    <name type="scientific">Rhodococcoides kroppenstedtii</name>
    <dbReference type="NCBI Taxonomy" id="293050"/>
    <lineage>
        <taxon>Bacteria</taxon>
        <taxon>Bacillati</taxon>
        <taxon>Actinomycetota</taxon>
        <taxon>Actinomycetes</taxon>
        <taxon>Mycobacteriales</taxon>
        <taxon>Nocardiaceae</taxon>
        <taxon>Rhodococcoides</taxon>
    </lineage>
</organism>
<dbReference type="InterPro" id="IPR029063">
    <property type="entry name" value="SAM-dependent_MTases_sf"/>
</dbReference>
<keyword evidence="2 3" id="KW-0808">Transferase</keyword>
<dbReference type="InterPro" id="IPR002052">
    <property type="entry name" value="DNA_methylase_N6_adenine_CS"/>
</dbReference>
<dbReference type="NCBIfam" id="TIGR00095">
    <property type="entry name" value="16S rRNA (guanine(966)-N(2))-methyltransferase RsmD"/>
    <property type="match status" value="1"/>
</dbReference>
<evidence type="ECO:0000313" key="4">
    <source>
        <dbReference type="Proteomes" id="UP001520140"/>
    </source>
</evidence>
<reference evidence="3 4" key="1">
    <citation type="submission" date="2020-06" db="EMBL/GenBank/DDBJ databases">
        <title>Taxonomy, biology and ecology of Rhodococcus bacteria occurring in California pistachio and other woody hosts as revealed by genome sequence analyses.</title>
        <authorList>
            <person name="Gai Y."/>
            <person name="Riely B."/>
        </authorList>
    </citation>
    <scope>NUCLEOTIDE SEQUENCE [LARGE SCALE GENOMIC DNA]</scope>
    <source>
        <strain evidence="3 4">BP-284</strain>
    </source>
</reference>
<dbReference type="PANTHER" id="PTHR43542:SF1">
    <property type="entry name" value="METHYLTRANSFERASE"/>
    <property type="match status" value="1"/>
</dbReference>
<dbReference type="SUPFAM" id="SSF53335">
    <property type="entry name" value="S-adenosyl-L-methionine-dependent methyltransferases"/>
    <property type="match status" value="1"/>
</dbReference>
<dbReference type="Pfam" id="PF03602">
    <property type="entry name" value="Cons_hypoth95"/>
    <property type="match status" value="1"/>
</dbReference>
<protein>
    <submittedName>
        <fullName evidence="3">16S rRNA (Guanine(966)-N(2))-methyltransferase RsmD</fullName>
        <ecNumber evidence="3">2.1.1.171</ecNumber>
    </submittedName>
</protein>
<dbReference type="EC" id="2.1.1.171" evidence="3"/>
<dbReference type="PROSITE" id="PS00092">
    <property type="entry name" value="N6_MTASE"/>
    <property type="match status" value="1"/>
</dbReference>
<keyword evidence="4" id="KW-1185">Reference proteome</keyword>
<evidence type="ECO:0000256" key="1">
    <source>
        <dbReference type="ARBA" id="ARBA00022603"/>
    </source>
</evidence>
<keyword evidence="1 3" id="KW-0489">Methyltransferase</keyword>
<dbReference type="Proteomes" id="UP001520140">
    <property type="component" value="Unassembled WGS sequence"/>
</dbReference>
<gene>
    <name evidence="3" type="primary">rsmD</name>
    <name evidence="3" type="ORF">HQ605_06575</name>
</gene>
<name>A0ABS7NR28_9NOCA</name>